<dbReference type="Gene3D" id="1.10.275.20">
    <property type="entry name" value="Choline/Carnitine o-acyltransferase"/>
    <property type="match status" value="1"/>
</dbReference>
<keyword evidence="6" id="KW-0443">Lipid metabolism</keyword>
<dbReference type="Pfam" id="PF00755">
    <property type="entry name" value="Carn_acyltransf"/>
    <property type="match status" value="2"/>
</dbReference>
<feature type="domain" description="Choline/carnitine acyltransferase" evidence="9">
    <location>
        <begin position="443"/>
        <end position="873"/>
    </location>
</feature>
<protein>
    <submittedName>
        <fullName evidence="11">Peroxisomal carnitine O-octanoyltransferase-like</fullName>
    </submittedName>
</protein>
<dbReference type="InterPro" id="IPR039551">
    <property type="entry name" value="Cho/carn_acyl_trans"/>
</dbReference>
<sequence>MAMSFPGWWLSDTFEDHFLVRLLNVDRMGPLKTRQDRFVGFNNKTLGLKIQTDNGCGLLDHLVIQDKEDATSVRRPDTKLSRKRAAVPKIGLDKTKELEAFKWFMKVLAHISLDKKFIFNWQEFEDAFFENTDREVTNDYMTYLFGENSELRKVFNQVDTDNDGKLVKAKIQHSLRVTSVTTTSTMQRTFQFEEDLPSLPVPSLQHTLTRYIESVKPHVSLAELERTTNIVKEFGNGIGKTLHETLLKKASTEKNWLENWWENSAYLSARGSKPFGGANVAFAILVMNVWPPKKGTQVERCALILWNVLKYWQSIHEETLPLETSRDKSIFSMHQYRSMFSSSVVPGIEMDTITRHFKTGRKMDQDEACLRSQTKEDRALPRSHSLLNVVGSKIKARPSQPFTGKVTKASVATFERLSPSVESVSLCDMTEVPLLLGDQSFCYQCLYTAYSHWGADIDAEYREKEGNCPDHIIVLRKGHFYRFTVTDDDGNILSAPELQRQLQYIKDTCENKPTIPSVGILTALDRTPWAQARIHLRKLNRHNISIFNDIESSLLILSLEEISADTRQAACEKSLFGNGHGRWFDKCYTLISFENGTFGVNFDHSVMDGICLVNHVSHTTEQIISQDGIWKGSTNVRELPDPQELMFIVDDDITKTISKAEEQYRNDADNVELTIKVTPFDRDVLKTKQIHPDAFMQLALHYTYYKMYNRPAPTYETATTRKFYHGRTETVRTCTIEAIQWCKAMLDDNIKPSDRLQLFKKASDKQMQLMNECVNNDGCDRHLLGLQLIASESKIPLPELYKDPSYIKSGGNGNFILSTSLTGYLLTLAGLTPMCKNGYGVFYSLPKNGLALYVSSWKKDAETDCVVYRENVEKTVNEMFTMVMNAKL</sequence>
<gene>
    <name evidence="11" type="primary">LOC102806374</name>
</gene>
<dbReference type="RefSeq" id="XP_006822398.1">
    <property type="nucleotide sequence ID" value="XM_006822335.1"/>
</dbReference>
<keyword evidence="5" id="KW-0276">Fatty acid metabolism</keyword>
<dbReference type="PANTHER" id="PTHR22589:SF67">
    <property type="entry name" value="PEROXISOMAL CARNITINE O-OCTANOYLTRANSFERASE"/>
    <property type="match status" value="1"/>
</dbReference>
<feature type="domain" description="Choline/carnitine acyltransferase" evidence="9">
    <location>
        <begin position="199"/>
        <end position="359"/>
    </location>
</feature>
<dbReference type="Gene3D" id="3.30.559.10">
    <property type="entry name" value="Chloramphenicol acetyltransferase-like domain"/>
    <property type="match status" value="1"/>
</dbReference>
<dbReference type="Gene3D" id="3.30.559.70">
    <property type="entry name" value="Choline/Carnitine o-acyltransferase, domain 2"/>
    <property type="match status" value="2"/>
</dbReference>
<dbReference type="GeneID" id="102806374"/>
<dbReference type="Proteomes" id="UP000694865">
    <property type="component" value="Unplaced"/>
</dbReference>
<name>A0ABM0MQV7_SACKO</name>
<reference evidence="11" key="1">
    <citation type="submission" date="2025-08" db="UniProtKB">
        <authorList>
            <consortium name="RefSeq"/>
        </authorList>
    </citation>
    <scope>IDENTIFICATION</scope>
    <source>
        <tissue evidence="11">Testes</tissue>
    </source>
</reference>
<evidence type="ECO:0000256" key="5">
    <source>
        <dbReference type="ARBA" id="ARBA00022832"/>
    </source>
</evidence>
<dbReference type="InterPro" id="IPR042231">
    <property type="entry name" value="Cho/carn_acyl_trans_2"/>
</dbReference>
<keyword evidence="10" id="KW-1185">Reference proteome</keyword>
<dbReference type="SUPFAM" id="SSF52777">
    <property type="entry name" value="CoA-dependent acyltransferases"/>
    <property type="match status" value="2"/>
</dbReference>
<dbReference type="InterPro" id="IPR000542">
    <property type="entry name" value="Carn_acyl_trans"/>
</dbReference>
<dbReference type="InterPro" id="IPR042572">
    <property type="entry name" value="Carn_acyl_trans_N"/>
</dbReference>
<organism evidence="10 11">
    <name type="scientific">Saccoglossus kowalevskii</name>
    <name type="common">Acorn worm</name>
    <dbReference type="NCBI Taxonomy" id="10224"/>
    <lineage>
        <taxon>Eukaryota</taxon>
        <taxon>Metazoa</taxon>
        <taxon>Hemichordata</taxon>
        <taxon>Enteropneusta</taxon>
        <taxon>Harrimaniidae</taxon>
        <taxon>Saccoglossus</taxon>
    </lineage>
</organism>
<evidence type="ECO:0000256" key="1">
    <source>
        <dbReference type="ARBA" id="ARBA00005005"/>
    </source>
</evidence>
<evidence type="ECO:0000313" key="10">
    <source>
        <dbReference type="Proteomes" id="UP000694865"/>
    </source>
</evidence>
<evidence type="ECO:0000256" key="6">
    <source>
        <dbReference type="ARBA" id="ARBA00023098"/>
    </source>
</evidence>
<evidence type="ECO:0000256" key="3">
    <source>
        <dbReference type="ARBA" id="ARBA00022448"/>
    </source>
</evidence>
<comment type="catalytic activity">
    <reaction evidence="8">
        <text>4,8-dimethylnonanoyl-CoA + (R)-carnitine = O-4,8-dimethylnonanoyl-(R)-carnitine + CoA</text>
        <dbReference type="Rhea" id="RHEA:44860"/>
        <dbReference type="ChEBI" id="CHEBI:16347"/>
        <dbReference type="ChEBI" id="CHEBI:57287"/>
        <dbReference type="ChEBI" id="CHEBI:77061"/>
        <dbReference type="ChEBI" id="CHEBI:84654"/>
    </reaction>
</comment>
<dbReference type="InterPro" id="IPR023213">
    <property type="entry name" value="CAT-like_dom_sf"/>
</dbReference>
<evidence type="ECO:0000256" key="8">
    <source>
        <dbReference type="ARBA" id="ARBA00048999"/>
    </source>
</evidence>
<evidence type="ECO:0000256" key="7">
    <source>
        <dbReference type="ARBA" id="ARBA00023315"/>
    </source>
</evidence>
<keyword evidence="7" id="KW-0012">Acyltransferase</keyword>
<dbReference type="SUPFAM" id="SSF47473">
    <property type="entry name" value="EF-hand"/>
    <property type="match status" value="1"/>
</dbReference>
<evidence type="ECO:0000259" key="9">
    <source>
        <dbReference type="Pfam" id="PF00755"/>
    </source>
</evidence>
<comment type="similarity">
    <text evidence="2">Belongs to the carnitine/choline acetyltransferase family.</text>
</comment>
<keyword evidence="4" id="KW-0808">Transferase</keyword>
<accession>A0ABM0MQV7</accession>
<dbReference type="PANTHER" id="PTHR22589">
    <property type="entry name" value="CARNITINE O-ACYLTRANSFERASE"/>
    <property type="match status" value="1"/>
</dbReference>
<comment type="pathway">
    <text evidence="1">Lipid metabolism; fatty acid beta-oxidation.</text>
</comment>
<dbReference type="PROSITE" id="PS00440">
    <property type="entry name" value="ACYLTRANSF_C_2"/>
    <property type="match status" value="1"/>
</dbReference>
<proteinExistence type="inferred from homology"/>
<evidence type="ECO:0000256" key="2">
    <source>
        <dbReference type="ARBA" id="ARBA00005232"/>
    </source>
</evidence>
<evidence type="ECO:0000313" key="11">
    <source>
        <dbReference type="RefSeq" id="XP_006822398.1"/>
    </source>
</evidence>
<keyword evidence="3" id="KW-0813">Transport</keyword>
<dbReference type="InterPro" id="IPR011992">
    <property type="entry name" value="EF-hand-dom_pair"/>
</dbReference>
<evidence type="ECO:0000256" key="4">
    <source>
        <dbReference type="ARBA" id="ARBA00022679"/>
    </source>
</evidence>